<gene>
    <name evidence="2" type="ORF">PROFUN_10761</name>
</gene>
<dbReference type="AlphaFoldDB" id="A0A2P6N7Z9"/>
<evidence type="ECO:0000256" key="1">
    <source>
        <dbReference type="SAM" id="MobiDB-lite"/>
    </source>
</evidence>
<evidence type="ECO:0000313" key="3">
    <source>
        <dbReference type="Proteomes" id="UP000241769"/>
    </source>
</evidence>
<reference evidence="2 3" key="1">
    <citation type="journal article" date="2018" name="Genome Biol. Evol.">
        <title>Multiple Roots of Fruiting Body Formation in Amoebozoa.</title>
        <authorList>
            <person name="Hillmann F."/>
            <person name="Forbes G."/>
            <person name="Novohradska S."/>
            <person name="Ferling I."/>
            <person name="Riege K."/>
            <person name="Groth M."/>
            <person name="Westermann M."/>
            <person name="Marz M."/>
            <person name="Spaller T."/>
            <person name="Winckler T."/>
            <person name="Schaap P."/>
            <person name="Glockner G."/>
        </authorList>
    </citation>
    <scope>NUCLEOTIDE SEQUENCE [LARGE SCALE GENOMIC DNA]</scope>
    <source>
        <strain evidence="2 3">Jena</strain>
    </source>
</reference>
<keyword evidence="3" id="KW-1185">Reference proteome</keyword>
<evidence type="ECO:0000313" key="2">
    <source>
        <dbReference type="EMBL" id="PRP80078.1"/>
    </source>
</evidence>
<dbReference type="InParanoid" id="A0A2P6N7Z9"/>
<feature type="region of interest" description="Disordered" evidence="1">
    <location>
        <begin position="65"/>
        <end position="97"/>
    </location>
</feature>
<accession>A0A2P6N7Z9</accession>
<name>A0A2P6N7Z9_9EUKA</name>
<comment type="caution">
    <text evidence="2">The sequence shown here is derived from an EMBL/GenBank/DDBJ whole genome shotgun (WGS) entry which is preliminary data.</text>
</comment>
<organism evidence="2 3">
    <name type="scientific">Planoprotostelium fungivorum</name>
    <dbReference type="NCBI Taxonomy" id="1890364"/>
    <lineage>
        <taxon>Eukaryota</taxon>
        <taxon>Amoebozoa</taxon>
        <taxon>Evosea</taxon>
        <taxon>Variosea</taxon>
        <taxon>Cavosteliida</taxon>
        <taxon>Cavosteliaceae</taxon>
        <taxon>Planoprotostelium</taxon>
    </lineage>
</organism>
<proteinExistence type="predicted"/>
<dbReference type="EMBL" id="MDYQ01000162">
    <property type="protein sequence ID" value="PRP80078.1"/>
    <property type="molecule type" value="Genomic_DNA"/>
</dbReference>
<protein>
    <submittedName>
        <fullName evidence="2">Uncharacterized protein</fullName>
    </submittedName>
</protein>
<dbReference type="Proteomes" id="UP000241769">
    <property type="component" value="Unassembled WGS sequence"/>
</dbReference>
<feature type="compositionally biased region" description="Basic residues" evidence="1">
    <location>
        <begin position="66"/>
        <end position="83"/>
    </location>
</feature>
<sequence length="97" mass="11163">MLCIPRDKNESPPEILAPDCRIYSLHRIQGRGDAIERRDPREVESSAVADGGISGDLQRLYYLVTKGKKTKRDQPRPQRKRLSEKRNNRMSISNLLC</sequence>